<gene>
    <name evidence="2" type="ORF">AS592_08240</name>
</gene>
<accession>A0A151CH04</accession>
<dbReference type="OrthoDB" id="5372929at2"/>
<feature type="transmembrane region" description="Helical" evidence="1">
    <location>
        <begin position="70"/>
        <end position="87"/>
    </location>
</feature>
<dbReference type="RefSeq" id="WP_067330200.1">
    <property type="nucleotide sequence ID" value="NZ_LNKT01000012.1"/>
</dbReference>
<keyword evidence="3" id="KW-1185">Reference proteome</keyword>
<feature type="transmembrane region" description="Helical" evidence="1">
    <location>
        <begin position="6"/>
        <end position="26"/>
    </location>
</feature>
<organism evidence="2 3">
    <name type="scientific">Sulfurovum riftiae</name>
    <dbReference type="NCBI Taxonomy" id="1630136"/>
    <lineage>
        <taxon>Bacteria</taxon>
        <taxon>Pseudomonadati</taxon>
        <taxon>Campylobacterota</taxon>
        <taxon>Epsilonproteobacteria</taxon>
        <taxon>Campylobacterales</taxon>
        <taxon>Sulfurovaceae</taxon>
        <taxon>Sulfurovum</taxon>
    </lineage>
</organism>
<proteinExistence type="predicted"/>
<name>A0A151CH04_9BACT</name>
<dbReference type="AlphaFoldDB" id="A0A151CH04"/>
<keyword evidence="1" id="KW-0812">Transmembrane</keyword>
<reference evidence="2 3" key="1">
    <citation type="submission" date="2015-11" db="EMBL/GenBank/DDBJ databases">
        <title>Draft genome of Sulfurovum riftiae 1812E, a member of the Epsilonproteobacteria isolated from the tube of the deep-sea hydrothermal vent tubewom Riftia pachyptila.</title>
        <authorList>
            <person name="Vetriani C."/>
            <person name="Giovannelli D."/>
        </authorList>
    </citation>
    <scope>NUCLEOTIDE SEQUENCE [LARGE SCALE GENOMIC DNA]</scope>
    <source>
        <strain evidence="2 3">1812E</strain>
    </source>
</reference>
<keyword evidence="1" id="KW-1133">Transmembrane helix</keyword>
<feature type="transmembrane region" description="Helical" evidence="1">
    <location>
        <begin position="112"/>
        <end position="133"/>
    </location>
</feature>
<keyword evidence="1" id="KW-0472">Membrane</keyword>
<evidence type="ECO:0008006" key="4">
    <source>
        <dbReference type="Google" id="ProtNLM"/>
    </source>
</evidence>
<dbReference type="EMBL" id="LNKT01000012">
    <property type="protein sequence ID" value="KYJ86806.1"/>
    <property type="molecule type" value="Genomic_DNA"/>
</dbReference>
<protein>
    <recommendedName>
        <fullName evidence="4">DUF4149 domain-containing protein</fullName>
    </recommendedName>
</protein>
<comment type="caution">
    <text evidence="2">The sequence shown here is derived from an EMBL/GenBank/DDBJ whole genome shotgun (WGS) entry which is preliminary data.</text>
</comment>
<dbReference type="Proteomes" id="UP000075359">
    <property type="component" value="Unassembled WGS sequence"/>
</dbReference>
<feature type="transmembrane region" description="Helical" evidence="1">
    <location>
        <begin position="42"/>
        <end position="64"/>
    </location>
</feature>
<sequence>MVAQIIATHSILVKIFLAFLMAGFFIPKMTAKHPLKFRKASFIYTMIFQAIASMIAFTGLIAMVMGEYPFSMSIILMILIWAAMMYIEIKKYKVIKTTHIEDPAKHALLKGLFYKISAVQVFLIAVMVVLMVFKAKGLVAI</sequence>
<evidence type="ECO:0000313" key="3">
    <source>
        <dbReference type="Proteomes" id="UP000075359"/>
    </source>
</evidence>
<dbReference type="STRING" id="1630136.AS592_08240"/>
<evidence type="ECO:0000256" key="1">
    <source>
        <dbReference type="SAM" id="Phobius"/>
    </source>
</evidence>
<evidence type="ECO:0000313" key="2">
    <source>
        <dbReference type="EMBL" id="KYJ86806.1"/>
    </source>
</evidence>